<name>A0ACA9LU01_9GLOM</name>
<proteinExistence type="predicted"/>
<dbReference type="Proteomes" id="UP000789525">
    <property type="component" value="Unassembled WGS sequence"/>
</dbReference>
<evidence type="ECO:0000313" key="1">
    <source>
        <dbReference type="EMBL" id="CAG8550897.1"/>
    </source>
</evidence>
<comment type="caution">
    <text evidence="1">The sequence shown here is derived from an EMBL/GenBank/DDBJ whole genome shotgun (WGS) entry which is preliminary data.</text>
</comment>
<keyword evidence="2" id="KW-1185">Reference proteome</keyword>
<dbReference type="EMBL" id="CAJVPT010008340">
    <property type="protein sequence ID" value="CAG8550897.1"/>
    <property type="molecule type" value="Genomic_DNA"/>
</dbReference>
<accession>A0ACA9LU01</accession>
<organism evidence="1 2">
    <name type="scientific">Acaulospora colombiana</name>
    <dbReference type="NCBI Taxonomy" id="27376"/>
    <lineage>
        <taxon>Eukaryota</taxon>
        <taxon>Fungi</taxon>
        <taxon>Fungi incertae sedis</taxon>
        <taxon>Mucoromycota</taxon>
        <taxon>Glomeromycotina</taxon>
        <taxon>Glomeromycetes</taxon>
        <taxon>Diversisporales</taxon>
        <taxon>Acaulosporaceae</taxon>
        <taxon>Acaulospora</taxon>
    </lineage>
</organism>
<protein>
    <submittedName>
        <fullName evidence="1">1135_t:CDS:1</fullName>
    </submittedName>
</protein>
<reference evidence="1" key="1">
    <citation type="submission" date="2021-06" db="EMBL/GenBank/DDBJ databases">
        <authorList>
            <person name="Kallberg Y."/>
            <person name="Tangrot J."/>
            <person name="Rosling A."/>
        </authorList>
    </citation>
    <scope>NUCLEOTIDE SEQUENCE</scope>
    <source>
        <strain evidence="1">CL356</strain>
    </source>
</reference>
<gene>
    <name evidence="1" type="ORF">ACOLOM_LOCUS4848</name>
</gene>
<evidence type="ECO:0000313" key="2">
    <source>
        <dbReference type="Proteomes" id="UP000789525"/>
    </source>
</evidence>
<sequence>MGIQSFAHPFQNTWEVESPFKKELTNRSRSRSATPASNPSGKTSQNGFVAEGSAKGASKSAVDAMDIDPLSSHHSPAPQSGNLPPESLDMDDTEDNYSSNETFVDLDPIEIEAVVDFLCDIIESLRANSRLAHAQTDLDRYKKNYSAYSDLEKNNLTNIVGKSSIDSWVNDRRAKMKVIEENDRSLQKWINKLRALEEPSKSNDRLDGHMERRMEISGEQAGPVAISDGPGPLSLQPKKQMELGEAFHQRRRRFRRGWLSERLDDARATIEDIRHRFEERKALEAAEKESSRHRLLITAGEDVDMQESSLSEVVEQTPEQRFLVLRNRLQFIIEQIDQADIWGTNLEGELEVKFEETVDNILESFLQEEMAANPALPSGEEQSTEIVDNNLSLIPVSDLYNSIVEIKQVSDAFLKIGNKAPIFDPQIQVQIDQVNRGIASLETSINQLSQGITQFARHQAERPTSMPEPELETLGRSVFSTQQNVLGRFPEIQSVLSMYCVDPNQWPNSRPQIHPVPAQEILNQEVNAWNAEYEELQRQCLAMVQPLIDRSDVQKRELEEAARRRREQTTLGPQNATISAIIYKTPLIAHQPSDTPVQVEEAGGRRDADALSKEIRLQAADSNMDGGVTGEHINTPPPTRRRQLIGHDEDELMANRASLDSTASTVFGEEEDDDNDREHDWTEDQVAILVRTLEEGCPPNAARWSAPKTPYVLPFVPDNLLDVWARQLKRYNWPHNVRHIRKKLRQVAKNVAEDDRQQAAKSSSGSEDEEGQALMEFEEARGQNNDLIISPTMDYPLHSGPRNDLKVYKSSMKFQRNERVLNLPSASYHPYSHHARPRSPMKTPRSPSVEPVSPIDSYFPNSPTHNQFSPRSASRGSDRPRSRSISPLPTRRLNGHDGSPSPSKSNLQMPSLSPMKLSPRKPFDDSLRSRRGEGSPDPTDLLTALAGDQSIGRGIRPPRAPLPKSFFTRDMMRPQGQRQGQVPELQSDPFFSGGNGSSSDIDQSVGLTTPSTTLSSTGRTPFSSISSASSLFSTQSRSTQPPNSALASQPSLPSLTISHPHLTEGMLGRNGMKRSASFSKPHDGIKRAPSYGAMENPNPRLAKGSSVHSNANNTNTNGVLREEPQIPPVLSGHKRERSDTSYTQVKGSEASGYDTEDADMHPPSSAPSSDPISQYSPLKPAFEPSPVKSKKSSPTKPQGAGARFSISSPGALLASPTLLPAKLFGRKKSVRPKQDRPNSRIGETGSADDRERTMSLSPSPLPSPSLYGAFPGSSAVPATPGSQMDIDTEMGFLSTRSPTIAMQSMALSPSPGYSNDPDETITPRRDGEPRRKRVKTDELTTPPKELRSLNGGLTSPQMYNHRALSTPRATSPRDLLDATPRTTMKTPPRRSRHMSSKTPPRRGSSATKSPRLLPGAARRRSTSRPISPVPSVVESIDIGETRRGVSSSSVTGSQSPRSSLRLRARSGISPLLNGSVSRASGLATIPGGDSDREQARIRATSLISSRPLPTVSPVTTSRTLAVREKSQRPGLQTIISSEENVPTVRRTSKRTTPKREPSFFGAELVLKPNPARTSPMGLAPSGSRPTGGTEEKKSLRRVGTTKFPATSTTSISSVLFPGGPSDLAALQSNSDDSNQQTDPSDPAQFEGVGNGEEGVIRAGESAALARRGTNQIGRARENCLSVGLRSSTDLPTSSPLNLRISWIPFFATTSFVLLSALYHFRAHLRPLTIVPPTLLTSWLHLVLL</sequence>